<evidence type="ECO:0000256" key="4">
    <source>
        <dbReference type="ARBA" id="ARBA00023014"/>
    </source>
</evidence>
<evidence type="ECO:0000259" key="6">
    <source>
        <dbReference type="PROSITE" id="PS51379"/>
    </source>
</evidence>
<keyword evidence="3" id="KW-0408">Iron</keyword>
<dbReference type="PANTHER" id="PTHR43687:SF1">
    <property type="entry name" value="FERREDOXIN III"/>
    <property type="match status" value="1"/>
</dbReference>
<proteinExistence type="predicted"/>
<keyword evidence="2" id="KW-0479">Metal-binding</keyword>
<evidence type="ECO:0000313" key="8">
    <source>
        <dbReference type="Proteomes" id="UP000676565"/>
    </source>
</evidence>
<dbReference type="PROSITE" id="PS51379">
    <property type="entry name" value="4FE4S_FER_2"/>
    <property type="match status" value="2"/>
</dbReference>
<dbReference type="InterPro" id="IPR017896">
    <property type="entry name" value="4Fe4S_Fe-S-bd"/>
</dbReference>
<keyword evidence="8" id="KW-1185">Reference proteome</keyword>
<keyword evidence="1" id="KW-0004">4Fe-4S</keyword>
<feature type="compositionally biased region" description="Acidic residues" evidence="5">
    <location>
        <begin position="99"/>
        <end position="109"/>
    </location>
</feature>
<evidence type="ECO:0000256" key="1">
    <source>
        <dbReference type="ARBA" id="ARBA00022485"/>
    </source>
</evidence>
<feature type="compositionally biased region" description="Basic and acidic residues" evidence="5">
    <location>
        <begin position="327"/>
        <end position="341"/>
    </location>
</feature>
<organism evidence="7 8">
    <name type="scientific">Gemmata palustris</name>
    <dbReference type="NCBI Taxonomy" id="2822762"/>
    <lineage>
        <taxon>Bacteria</taxon>
        <taxon>Pseudomonadati</taxon>
        <taxon>Planctomycetota</taxon>
        <taxon>Planctomycetia</taxon>
        <taxon>Gemmatales</taxon>
        <taxon>Gemmataceae</taxon>
        <taxon>Gemmata</taxon>
    </lineage>
</organism>
<feature type="region of interest" description="Disordered" evidence="5">
    <location>
        <begin position="314"/>
        <end position="341"/>
    </location>
</feature>
<gene>
    <name evidence="7" type="ORF">J8F10_04200</name>
</gene>
<sequence length="351" mass="38168">MSRSRVTVVLSQAPGKHPAKRALEESVVAALLLEPDLEVSVVPNLYDLGPDHSGRLFLGGVKGDMVVLSWLYPRAAFWLLDRDGIKGHFGETQLKPPADEDDDEAETDTPVEKPEAIGPSGEIPDRHIYTLDLRDSNKHEAFVAEIKRVTAECRDRRETKARAKAVSSPAILQLGLSLSKPEPELPPAQRAFTPEAMLAPAGRRWYPVIDYSRCTNCLECLDFCLFGVYGVDSIERILVENQDQCKKGCPACSRVCPQQAIIFPEYKSPAIAGAETGAAVGGLKIDLSRLFGGDMGDALSAAVQERDRELVNDGRDAVGASVGMPKRQADKPAGPKDDLDRLVDDLDNLGL</sequence>
<dbReference type="SUPFAM" id="SSF54862">
    <property type="entry name" value="4Fe-4S ferredoxins"/>
    <property type="match status" value="1"/>
</dbReference>
<dbReference type="PANTHER" id="PTHR43687">
    <property type="entry name" value="ADENYLYLSULFATE REDUCTASE, BETA SUBUNIT"/>
    <property type="match status" value="1"/>
</dbReference>
<dbReference type="EMBL" id="JAGKQQ010000001">
    <property type="protein sequence ID" value="MBP3954484.1"/>
    <property type="molecule type" value="Genomic_DNA"/>
</dbReference>
<dbReference type="RefSeq" id="WP_210652609.1">
    <property type="nucleotide sequence ID" value="NZ_JAGKQQ010000001.1"/>
</dbReference>
<feature type="domain" description="4Fe-4S ferredoxin-type" evidence="6">
    <location>
        <begin position="235"/>
        <end position="266"/>
    </location>
</feature>
<protein>
    <submittedName>
        <fullName evidence="7">Ferredoxin family protein</fullName>
    </submittedName>
</protein>
<name>A0ABS5BLB3_9BACT</name>
<reference evidence="7 8" key="1">
    <citation type="submission" date="2021-04" db="EMBL/GenBank/DDBJ databases">
        <authorList>
            <person name="Ivanova A."/>
        </authorList>
    </citation>
    <scope>NUCLEOTIDE SEQUENCE [LARGE SCALE GENOMIC DNA]</scope>
    <source>
        <strain evidence="7 8">G18</strain>
    </source>
</reference>
<keyword evidence="4" id="KW-0411">Iron-sulfur</keyword>
<dbReference type="InterPro" id="IPR050572">
    <property type="entry name" value="Fe-S_Ferredoxin"/>
</dbReference>
<evidence type="ECO:0000313" key="7">
    <source>
        <dbReference type="EMBL" id="MBP3954484.1"/>
    </source>
</evidence>
<dbReference type="Gene3D" id="3.30.70.20">
    <property type="match status" value="1"/>
</dbReference>
<dbReference type="Proteomes" id="UP000676565">
    <property type="component" value="Unassembled WGS sequence"/>
</dbReference>
<feature type="domain" description="4Fe-4S ferredoxin-type" evidence="6">
    <location>
        <begin position="205"/>
        <end position="234"/>
    </location>
</feature>
<feature type="region of interest" description="Disordered" evidence="5">
    <location>
        <begin position="90"/>
        <end position="124"/>
    </location>
</feature>
<evidence type="ECO:0000256" key="5">
    <source>
        <dbReference type="SAM" id="MobiDB-lite"/>
    </source>
</evidence>
<accession>A0ABS5BLB3</accession>
<evidence type="ECO:0000256" key="3">
    <source>
        <dbReference type="ARBA" id="ARBA00023004"/>
    </source>
</evidence>
<comment type="caution">
    <text evidence="7">The sequence shown here is derived from an EMBL/GenBank/DDBJ whole genome shotgun (WGS) entry which is preliminary data.</text>
</comment>
<evidence type="ECO:0000256" key="2">
    <source>
        <dbReference type="ARBA" id="ARBA00022723"/>
    </source>
</evidence>